<keyword evidence="4" id="KW-1185">Reference proteome</keyword>
<evidence type="ECO:0000313" key="4">
    <source>
        <dbReference type="Proteomes" id="UP000305067"/>
    </source>
</evidence>
<dbReference type="Proteomes" id="UP000305067">
    <property type="component" value="Unassembled WGS sequence"/>
</dbReference>
<dbReference type="AlphaFoldDB" id="A0A5C3QX86"/>
<accession>A0A5C3QX86</accession>
<proteinExistence type="inferred from homology"/>
<feature type="region of interest" description="Disordered" evidence="2">
    <location>
        <begin position="357"/>
        <end position="385"/>
    </location>
</feature>
<name>A0A5C3QX86_9AGAR</name>
<dbReference type="Pfam" id="PF13523">
    <property type="entry name" value="Acetyltransf_8"/>
    <property type="match status" value="1"/>
</dbReference>
<dbReference type="OrthoDB" id="4250781at2759"/>
<evidence type="ECO:0000256" key="1">
    <source>
        <dbReference type="ARBA" id="ARBA00009893"/>
    </source>
</evidence>
<organism evidence="3 4">
    <name type="scientific">Pterulicium gracile</name>
    <dbReference type="NCBI Taxonomy" id="1884261"/>
    <lineage>
        <taxon>Eukaryota</taxon>
        <taxon>Fungi</taxon>
        <taxon>Dikarya</taxon>
        <taxon>Basidiomycota</taxon>
        <taxon>Agaricomycotina</taxon>
        <taxon>Agaricomycetes</taxon>
        <taxon>Agaricomycetidae</taxon>
        <taxon>Agaricales</taxon>
        <taxon>Pleurotineae</taxon>
        <taxon>Pterulaceae</taxon>
        <taxon>Pterulicium</taxon>
    </lineage>
</organism>
<sequence length="511" mass="56191">MAAPQALSRLSAVARALGGTSKDTLLLVLPDLSPVHFIEDRNVILVNHLPVVRLQQSPDQNFQRLVHTGYAEPPDSVPAYPLITLHSPLNHDDDVDKVEGTIVTIENFWSSIYALHHIFHAQEVVPVSLAASIQNRDALVIYALQTGLATRPKKNTFVISDSSSSNLPSNAVDVLLFCRGTFWQGAGTTSYHGRGFLQSQARSHLPPTSTTPAAVAVANLGSTNAETQSSSASQLHCGYPPYPPYPYAPGFTRTPLSITAHPVRPPKPAPGEVIYRRWCRDVGMMLEMQAVDFGQESSTGSINRGATGEKPAPTPHLLAYNRWHNNPHVARAWHHEGSVEFHRQYLQRMYDDDPWLSGGPSSGLGVSSQSREENEKEEANSGGGTIGLVMCWDGEPMGWTEVTWLKENHLGSHLPDSSAGPYDRGLHVLVGEKKFGGAAYSRGWLNSVLHVLFLLDPRTERVIGEPNKGNQPIMTTSVAAGMHNHGFFDFSYKRSSITFIPRFRFFQQDLL</sequence>
<dbReference type="PANTHER" id="PTHR31438">
    <property type="entry name" value="LYSINE N-ACYLTRANSFERASE C17G9.06C-RELATED"/>
    <property type="match status" value="1"/>
</dbReference>
<dbReference type="EMBL" id="ML178817">
    <property type="protein sequence ID" value="TFL05390.1"/>
    <property type="molecule type" value="Genomic_DNA"/>
</dbReference>
<reference evidence="3 4" key="1">
    <citation type="journal article" date="2019" name="Nat. Ecol. Evol.">
        <title>Megaphylogeny resolves global patterns of mushroom evolution.</title>
        <authorList>
            <person name="Varga T."/>
            <person name="Krizsan K."/>
            <person name="Foldi C."/>
            <person name="Dima B."/>
            <person name="Sanchez-Garcia M."/>
            <person name="Sanchez-Ramirez S."/>
            <person name="Szollosi G.J."/>
            <person name="Szarkandi J.G."/>
            <person name="Papp V."/>
            <person name="Albert L."/>
            <person name="Andreopoulos W."/>
            <person name="Angelini C."/>
            <person name="Antonin V."/>
            <person name="Barry K.W."/>
            <person name="Bougher N.L."/>
            <person name="Buchanan P."/>
            <person name="Buyck B."/>
            <person name="Bense V."/>
            <person name="Catcheside P."/>
            <person name="Chovatia M."/>
            <person name="Cooper J."/>
            <person name="Damon W."/>
            <person name="Desjardin D."/>
            <person name="Finy P."/>
            <person name="Geml J."/>
            <person name="Haridas S."/>
            <person name="Hughes K."/>
            <person name="Justo A."/>
            <person name="Karasinski D."/>
            <person name="Kautmanova I."/>
            <person name="Kiss B."/>
            <person name="Kocsube S."/>
            <person name="Kotiranta H."/>
            <person name="LaButti K.M."/>
            <person name="Lechner B.E."/>
            <person name="Liimatainen K."/>
            <person name="Lipzen A."/>
            <person name="Lukacs Z."/>
            <person name="Mihaltcheva S."/>
            <person name="Morgado L.N."/>
            <person name="Niskanen T."/>
            <person name="Noordeloos M.E."/>
            <person name="Ohm R.A."/>
            <person name="Ortiz-Santana B."/>
            <person name="Ovrebo C."/>
            <person name="Racz N."/>
            <person name="Riley R."/>
            <person name="Savchenko A."/>
            <person name="Shiryaev A."/>
            <person name="Soop K."/>
            <person name="Spirin V."/>
            <person name="Szebenyi C."/>
            <person name="Tomsovsky M."/>
            <person name="Tulloss R.E."/>
            <person name="Uehling J."/>
            <person name="Grigoriev I.V."/>
            <person name="Vagvolgyi C."/>
            <person name="Papp T."/>
            <person name="Martin F.M."/>
            <person name="Miettinen O."/>
            <person name="Hibbett D.S."/>
            <person name="Nagy L.G."/>
        </authorList>
    </citation>
    <scope>NUCLEOTIDE SEQUENCE [LARGE SCALE GENOMIC DNA]</scope>
    <source>
        <strain evidence="3 4">CBS 309.79</strain>
    </source>
</reference>
<dbReference type="Gene3D" id="3.40.630.30">
    <property type="match status" value="2"/>
</dbReference>
<dbReference type="GO" id="GO:0016410">
    <property type="term" value="F:N-acyltransferase activity"/>
    <property type="evidence" value="ECO:0007669"/>
    <property type="project" value="TreeGrafter"/>
</dbReference>
<protein>
    <submittedName>
        <fullName evidence="3">GNAT domain-containing protein</fullName>
    </submittedName>
</protein>
<dbReference type="SUPFAM" id="SSF55729">
    <property type="entry name" value="Acyl-CoA N-acyltransferases (Nat)"/>
    <property type="match status" value="2"/>
</dbReference>
<dbReference type="STRING" id="1884261.A0A5C3QX86"/>
<dbReference type="InterPro" id="IPR016181">
    <property type="entry name" value="Acyl_CoA_acyltransferase"/>
</dbReference>
<gene>
    <name evidence="3" type="ORF">BDV98DRAFT_561949</name>
</gene>
<evidence type="ECO:0000256" key="2">
    <source>
        <dbReference type="SAM" id="MobiDB-lite"/>
    </source>
</evidence>
<feature type="compositionally biased region" description="Low complexity" evidence="2">
    <location>
        <begin position="357"/>
        <end position="369"/>
    </location>
</feature>
<comment type="similarity">
    <text evidence="1">Belongs to the lysine N-acyltransferase MbtK family.</text>
</comment>
<feature type="compositionally biased region" description="Basic and acidic residues" evidence="2">
    <location>
        <begin position="370"/>
        <end position="379"/>
    </location>
</feature>
<evidence type="ECO:0000313" key="3">
    <source>
        <dbReference type="EMBL" id="TFL05390.1"/>
    </source>
</evidence>
<dbReference type="PANTHER" id="PTHR31438:SF1">
    <property type="entry name" value="LYSINE N-ACYLTRANSFERASE C17G9.06C-RELATED"/>
    <property type="match status" value="1"/>
</dbReference>